<feature type="transmembrane region" description="Helical" evidence="1">
    <location>
        <begin position="18"/>
        <end position="36"/>
    </location>
</feature>
<gene>
    <name evidence="2" type="ORF">ACFQL9_01385</name>
</gene>
<reference evidence="2 3" key="1">
    <citation type="journal article" date="2019" name="Int. J. Syst. Evol. Microbiol.">
        <title>The Global Catalogue of Microorganisms (GCM) 10K type strain sequencing project: providing services to taxonomists for standard genome sequencing and annotation.</title>
        <authorList>
            <consortium name="The Broad Institute Genomics Platform"/>
            <consortium name="The Broad Institute Genome Sequencing Center for Infectious Disease"/>
            <person name="Wu L."/>
            <person name="Ma J."/>
        </authorList>
    </citation>
    <scope>NUCLEOTIDE SEQUENCE [LARGE SCALE GENOMIC DNA]</scope>
    <source>
        <strain evidence="2 3">DT31</strain>
    </source>
</reference>
<name>A0ABD5WAD8_9EURY</name>
<dbReference type="Proteomes" id="UP001596461">
    <property type="component" value="Unassembled WGS sequence"/>
</dbReference>
<keyword evidence="1" id="KW-1133">Transmembrane helix</keyword>
<dbReference type="RefSeq" id="WP_284031592.1">
    <property type="nucleotide sequence ID" value="NZ_CP126154.1"/>
</dbReference>
<dbReference type="GeneID" id="81126506"/>
<feature type="transmembrane region" description="Helical" evidence="1">
    <location>
        <begin position="42"/>
        <end position="63"/>
    </location>
</feature>
<keyword evidence="1" id="KW-0812">Transmembrane</keyword>
<keyword evidence="3" id="KW-1185">Reference proteome</keyword>
<protein>
    <submittedName>
        <fullName evidence="2">Uncharacterized protein</fullName>
    </submittedName>
</protein>
<evidence type="ECO:0000256" key="1">
    <source>
        <dbReference type="SAM" id="Phobius"/>
    </source>
</evidence>
<dbReference type="AlphaFoldDB" id="A0ABD5WAD8"/>
<comment type="caution">
    <text evidence="2">The sequence shown here is derived from an EMBL/GenBank/DDBJ whole genome shotgun (WGS) entry which is preliminary data.</text>
</comment>
<organism evidence="2 3">
    <name type="scientific">Halobaculum lipolyticum</name>
    <dbReference type="NCBI Taxonomy" id="3032001"/>
    <lineage>
        <taxon>Archaea</taxon>
        <taxon>Methanobacteriati</taxon>
        <taxon>Methanobacteriota</taxon>
        <taxon>Stenosarchaea group</taxon>
        <taxon>Halobacteria</taxon>
        <taxon>Halobacteriales</taxon>
        <taxon>Haloferacaceae</taxon>
        <taxon>Halobaculum</taxon>
    </lineage>
</organism>
<sequence length="71" mass="8035">MDDALRRRLDDVERRQRILIALLATPYVLGGLWLLFEVGVGEVVFTVAGLSLLLLCGVLYFGYVGRRPSRR</sequence>
<evidence type="ECO:0000313" key="2">
    <source>
        <dbReference type="EMBL" id="MFC7068281.1"/>
    </source>
</evidence>
<keyword evidence="1" id="KW-0472">Membrane</keyword>
<accession>A0ABD5WAD8</accession>
<dbReference type="EMBL" id="JBHTAH010000001">
    <property type="protein sequence ID" value="MFC7068281.1"/>
    <property type="molecule type" value="Genomic_DNA"/>
</dbReference>
<evidence type="ECO:0000313" key="3">
    <source>
        <dbReference type="Proteomes" id="UP001596461"/>
    </source>
</evidence>
<proteinExistence type="predicted"/>